<gene>
    <name evidence="1" type="ORF">S01H1_46626</name>
</gene>
<comment type="caution">
    <text evidence="1">The sequence shown here is derived from an EMBL/GenBank/DDBJ whole genome shotgun (WGS) entry which is preliminary data.</text>
</comment>
<sequence>MRIQIAKNIFHVNLSVMKKILDLGEFKLGKKSDDYKYFKKQVMDYVYKSIKKLLKILAEDGLLEKCDCKAKIRQGYSDCKYCGGSGYRNKKASNKVS</sequence>
<evidence type="ECO:0000313" key="1">
    <source>
        <dbReference type="EMBL" id="GAG09422.1"/>
    </source>
</evidence>
<organism evidence="1">
    <name type="scientific">marine sediment metagenome</name>
    <dbReference type="NCBI Taxonomy" id="412755"/>
    <lineage>
        <taxon>unclassified sequences</taxon>
        <taxon>metagenomes</taxon>
        <taxon>ecological metagenomes</taxon>
    </lineage>
</organism>
<reference evidence="1" key="1">
    <citation type="journal article" date="2014" name="Front. Microbiol.">
        <title>High frequency of phylogenetically diverse reductive dehalogenase-homologous genes in deep subseafloor sedimentary metagenomes.</title>
        <authorList>
            <person name="Kawai M."/>
            <person name="Futagami T."/>
            <person name="Toyoda A."/>
            <person name="Takaki Y."/>
            <person name="Nishi S."/>
            <person name="Hori S."/>
            <person name="Arai W."/>
            <person name="Tsubouchi T."/>
            <person name="Morono Y."/>
            <person name="Uchiyama I."/>
            <person name="Ito T."/>
            <person name="Fujiyama A."/>
            <person name="Inagaki F."/>
            <person name="Takami H."/>
        </authorList>
    </citation>
    <scope>NUCLEOTIDE SEQUENCE</scope>
    <source>
        <strain evidence="1">Expedition CK06-06</strain>
    </source>
</reference>
<accession>X0VDU2</accession>
<protein>
    <submittedName>
        <fullName evidence="1">Uncharacterized protein</fullName>
    </submittedName>
</protein>
<dbReference type="EMBL" id="BARS01029861">
    <property type="protein sequence ID" value="GAG09422.1"/>
    <property type="molecule type" value="Genomic_DNA"/>
</dbReference>
<proteinExistence type="predicted"/>
<name>X0VDU2_9ZZZZ</name>
<feature type="non-terminal residue" evidence="1">
    <location>
        <position position="97"/>
    </location>
</feature>
<dbReference type="AlphaFoldDB" id="X0VDU2"/>